<evidence type="ECO:0000313" key="1">
    <source>
        <dbReference type="EMBL" id="TCB62228.1"/>
    </source>
</evidence>
<accession>A0A4R0ER97</accession>
<dbReference type="OrthoDB" id="6708627at2"/>
<sequence length="95" mass="10995">MKYQSVKLTPCESHNDIESRSQTAFEKRMDMLVFAAYATQEFTVKDIQNCVVDCQIMTIRRCLKDLIYCGYLIKTSIYTFKATEKTKQLFGVTTA</sequence>
<organism evidence="1 2">
    <name type="scientific">Acinetobacter terrae</name>
    <dbReference type="NCBI Taxonomy" id="2731247"/>
    <lineage>
        <taxon>Bacteria</taxon>
        <taxon>Pseudomonadati</taxon>
        <taxon>Pseudomonadota</taxon>
        <taxon>Gammaproteobacteria</taxon>
        <taxon>Moraxellales</taxon>
        <taxon>Moraxellaceae</taxon>
        <taxon>Acinetobacter</taxon>
        <taxon>Acinetobacter Taxon 24</taxon>
    </lineage>
</organism>
<dbReference type="AlphaFoldDB" id="A0A4R0ER97"/>
<comment type="caution">
    <text evidence="1">The sequence shown here is derived from an EMBL/GenBank/DDBJ whole genome shotgun (WGS) entry which is preliminary data.</text>
</comment>
<proteinExistence type="predicted"/>
<gene>
    <name evidence="1" type="ORF">E0H85_01520</name>
</gene>
<evidence type="ECO:0008006" key="3">
    <source>
        <dbReference type="Google" id="ProtNLM"/>
    </source>
</evidence>
<evidence type="ECO:0000313" key="2">
    <source>
        <dbReference type="Proteomes" id="UP000291380"/>
    </source>
</evidence>
<dbReference type="EMBL" id="SJOA01000001">
    <property type="protein sequence ID" value="TCB62228.1"/>
    <property type="molecule type" value="Genomic_DNA"/>
</dbReference>
<reference evidence="1 2" key="1">
    <citation type="submission" date="2019-02" db="EMBL/GenBank/DDBJ databases">
        <title>High diversity of culturable Acinetobacter species in natural soil and water ecosystems.</title>
        <authorList>
            <person name="Radolfova-Krizova L."/>
            <person name="Nemec A."/>
        </authorList>
    </citation>
    <scope>NUCLEOTIDE SEQUENCE [LARGE SCALE GENOMIC DNA]</scope>
    <source>
        <strain evidence="1 2">ANC 4281</strain>
    </source>
</reference>
<dbReference type="RefSeq" id="WP_131270172.1">
    <property type="nucleotide sequence ID" value="NZ_SJOA01000001.1"/>
</dbReference>
<name>A0A4R0ER97_9GAMM</name>
<dbReference type="Proteomes" id="UP000291380">
    <property type="component" value="Unassembled WGS sequence"/>
</dbReference>
<protein>
    <recommendedName>
        <fullName evidence="3">Transcriptional regulator</fullName>
    </recommendedName>
</protein>